<evidence type="ECO:0000256" key="1">
    <source>
        <dbReference type="ARBA" id="ARBA00022485"/>
    </source>
</evidence>
<evidence type="ECO:0000256" key="4">
    <source>
        <dbReference type="ARBA" id="ARBA00023004"/>
    </source>
</evidence>
<dbReference type="PANTHER" id="PTHR43498:SF1">
    <property type="entry name" value="COB--COM HETERODISULFIDE REDUCTASE IRON-SULFUR SUBUNIT A"/>
    <property type="match status" value="1"/>
</dbReference>
<evidence type="ECO:0000256" key="3">
    <source>
        <dbReference type="ARBA" id="ARBA00023002"/>
    </source>
</evidence>
<dbReference type="InterPro" id="IPR039650">
    <property type="entry name" value="HdrA-like"/>
</dbReference>
<evidence type="ECO:0000256" key="6">
    <source>
        <dbReference type="SAM" id="SignalP"/>
    </source>
</evidence>
<dbReference type="Gene3D" id="3.50.50.60">
    <property type="entry name" value="FAD/NAD(P)-binding domain"/>
    <property type="match status" value="1"/>
</dbReference>
<evidence type="ECO:0000256" key="5">
    <source>
        <dbReference type="ARBA" id="ARBA00023014"/>
    </source>
</evidence>
<dbReference type="AlphaFoldDB" id="A0A914CAS5"/>
<dbReference type="InterPro" id="IPR036188">
    <property type="entry name" value="FAD/NAD-bd_sf"/>
</dbReference>
<keyword evidence="1" id="KW-0004">4Fe-4S</keyword>
<accession>A0A914CAS5</accession>
<keyword evidence="7" id="KW-1185">Reference proteome</keyword>
<dbReference type="GO" id="GO:0051539">
    <property type="term" value="F:4 iron, 4 sulfur cluster binding"/>
    <property type="evidence" value="ECO:0007669"/>
    <property type="project" value="UniProtKB-KW"/>
</dbReference>
<feature type="signal peptide" evidence="6">
    <location>
        <begin position="1"/>
        <end position="26"/>
    </location>
</feature>
<dbReference type="WBParaSite" id="ACRNAN_Path_740.g2810.t1">
    <property type="protein sequence ID" value="ACRNAN_Path_740.g2810.t1"/>
    <property type="gene ID" value="ACRNAN_Path_740.g2810"/>
</dbReference>
<dbReference type="GO" id="GO:0016491">
    <property type="term" value="F:oxidoreductase activity"/>
    <property type="evidence" value="ECO:0007669"/>
    <property type="project" value="UniProtKB-KW"/>
</dbReference>
<proteinExistence type="predicted"/>
<keyword evidence="4" id="KW-0408">Iron</keyword>
<protein>
    <submittedName>
        <fullName evidence="8">FAD dependent oxidoreductase</fullName>
    </submittedName>
</protein>
<dbReference type="PANTHER" id="PTHR43498">
    <property type="entry name" value="FERREDOXIN:COB-COM HETERODISULFIDE REDUCTASE SUBUNIT A"/>
    <property type="match status" value="1"/>
</dbReference>
<evidence type="ECO:0000256" key="2">
    <source>
        <dbReference type="ARBA" id="ARBA00022723"/>
    </source>
</evidence>
<keyword evidence="6" id="KW-0732">Signal</keyword>
<reference evidence="8" key="1">
    <citation type="submission" date="2022-11" db="UniProtKB">
        <authorList>
            <consortium name="WormBaseParasite"/>
        </authorList>
    </citation>
    <scope>IDENTIFICATION</scope>
</reference>
<evidence type="ECO:0000313" key="7">
    <source>
        <dbReference type="Proteomes" id="UP000887540"/>
    </source>
</evidence>
<evidence type="ECO:0000313" key="8">
    <source>
        <dbReference type="WBParaSite" id="ACRNAN_Path_740.g2810.t1"/>
    </source>
</evidence>
<name>A0A914CAS5_9BILA</name>
<sequence length="538" mass="59790">MFYTQVKPNRCFLFLFFLSCLTVTFSQNTLLSYDVVIYGATGSGVIAAVAAAREGTHVALVTDKKHIGGMVSGGLSITDLGNASVIGGYVHEIYRRGGKYYNTSFTWHMEPHIAEKVLNDMVNELGVDVYLSSRLIEKTGVQKQSGKIVSISTENNLTFSGEVFIDATYEGDLMAFAGVSYTYGREAQSQYNEDRAGIRAGIGYSSIILCEHGTESAFFDNGTLLPYVLPQAPGVVGSGDNRTQSYNFRLSLTNNTSNQVPFPKPPNYDPSRYEFLYRSTLAAIKVRGDVGAAHSYFFGNYENYKIDFNDYDTDFVGGNFGYPDGTYAERAVIWQAHVDYLQGMLYFLANDPRLPDDYRATINKWGLSRDEFVDNNNWPPELYVREARRMVGDFVLTQNDVIGNLTQRSKPDSIGLGSYGLDTHPVIMFANENGSLIYEGEVSSESERVHLWKREPYQIPYRTILPKRADATNLLVTVCVSSSHVAYASLRMEPQYMMMGQAAGTAAAFALFNNQAVQDVDVNALMGRLTAQKALLQI</sequence>
<keyword evidence="2" id="KW-0479">Metal-binding</keyword>
<dbReference type="Proteomes" id="UP000887540">
    <property type="component" value="Unplaced"/>
</dbReference>
<dbReference type="SUPFAM" id="SSF51905">
    <property type="entry name" value="FAD/NAD(P)-binding domain"/>
    <property type="match status" value="1"/>
</dbReference>
<keyword evidence="5" id="KW-0411">Iron-sulfur</keyword>
<organism evidence="7 8">
    <name type="scientific">Acrobeloides nanus</name>
    <dbReference type="NCBI Taxonomy" id="290746"/>
    <lineage>
        <taxon>Eukaryota</taxon>
        <taxon>Metazoa</taxon>
        <taxon>Ecdysozoa</taxon>
        <taxon>Nematoda</taxon>
        <taxon>Chromadorea</taxon>
        <taxon>Rhabditida</taxon>
        <taxon>Tylenchina</taxon>
        <taxon>Cephalobomorpha</taxon>
        <taxon>Cephaloboidea</taxon>
        <taxon>Cephalobidae</taxon>
        <taxon>Acrobeloides</taxon>
    </lineage>
</organism>
<dbReference type="Pfam" id="PF12831">
    <property type="entry name" value="FAD_oxidored"/>
    <property type="match status" value="1"/>
</dbReference>
<dbReference type="GO" id="GO:0046872">
    <property type="term" value="F:metal ion binding"/>
    <property type="evidence" value="ECO:0007669"/>
    <property type="project" value="UniProtKB-KW"/>
</dbReference>
<feature type="chain" id="PRO_5038127796" evidence="6">
    <location>
        <begin position="27"/>
        <end position="538"/>
    </location>
</feature>
<keyword evidence="3" id="KW-0560">Oxidoreductase</keyword>